<dbReference type="InterPro" id="IPR050143">
    <property type="entry name" value="TRIM/RBCC"/>
</dbReference>
<dbReference type="InterPro" id="IPR000315">
    <property type="entry name" value="Znf_B-box"/>
</dbReference>
<dbReference type="PROSITE" id="PS50119">
    <property type="entry name" value="ZF_BBOX"/>
    <property type="match status" value="1"/>
</dbReference>
<feature type="coiled-coil region" evidence="5">
    <location>
        <begin position="181"/>
        <end position="230"/>
    </location>
</feature>
<accession>A0A5A9N304</accession>
<dbReference type="Gene3D" id="3.30.160.60">
    <property type="entry name" value="Classic Zinc Finger"/>
    <property type="match status" value="1"/>
</dbReference>
<evidence type="ECO:0000313" key="9">
    <source>
        <dbReference type="Proteomes" id="UP000324632"/>
    </source>
</evidence>
<evidence type="ECO:0000256" key="2">
    <source>
        <dbReference type="ARBA" id="ARBA00022771"/>
    </source>
</evidence>
<dbReference type="InterPro" id="IPR017907">
    <property type="entry name" value="Znf_RING_CS"/>
</dbReference>
<dbReference type="InterPro" id="IPR001841">
    <property type="entry name" value="Znf_RING"/>
</dbReference>
<dbReference type="SMART" id="SM00336">
    <property type="entry name" value="BBOX"/>
    <property type="match status" value="1"/>
</dbReference>
<keyword evidence="2 4" id="KW-0863">Zinc-finger</keyword>
<proteinExistence type="predicted"/>
<evidence type="ECO:0000313" key="8">
    <source>
        <dbReference type="EMBL" id="KAA0703316.1"/>
    </source>
</evidence>
<dbReference type="PANTHER" id="PTHR24103">
    <property type="entry name" value="E3 UBIQUITIN-PROTEIN LIGASE TRIM"/>
    <property type="match status" value="1"/>
</dbReference>
<dbReference type="Pfam" id="PF13445">
    <property type="entry name" value="zf-RING_UBOX"/>
    <property type="match status" value="1"/>
</dbReference>
<evidence type="ECO:0000256" key="1">
    <source>
        <dbReference type="ARBA" id="ARBA00022723"/>
    </source>
</evidence>
<keyword evidence="5" id="KW-0175">Coiled coil</keyword>
<keyword evidence="9" id="KW-1185">Reference proteome</keyword>
<dbReference type="EMBL" id="SOYY01000024">
    <property type="protein sequence ID" value="KAA0703316.1"/>
    <property type="molecule type" value="Genomic_DNA"/>
</dbReference>
<protein>
    <submittedName>
        <fullName evidence="8">Zinc-binding protein A33</fullName>
    </submittedName>
</protein>
<name>A0A5A9N304_9TELE</name>
<dbReference type="InterPro" id="IPR027370">
    <property type="entry name" value="Znf-RING_euk"/>
</dbReference>
<evidence type="ECO:0000256" key="5">
    <source>
        <dbReference type="SAM" id="Coils"/>
    </source>
</evidence>
<dbReference type="PROSITE" id="PS50089">
    <property type="entry name" value="ZF_RING_2"/>
    <property type="match status" value="1"/>
</dbReference>
<evidence type="ECO:0000259" key="6">
    <source>
        <dbReference type="PROSITE" id="PS50089"/>
    </source>
</evidence>
<evidence type="ECO:0000259" key="7">
    <source>
        <dbReference type="PROSITE" id="PS50119"/>
    </source>
</evidence>
<dbReference type="SUPFAM" id="SSF57845">
    <property type="entry name" value="B-box zinc-binding domain"/>
    <property type="match status" value="1"/>
</dbReference>
<evidence type="ECO:0000256" key="4">
    <source>
        <dbReference type="PROSITE-ProRule" id="PRU00024"/>
    </source>
</evidence>
<dbReference type="InterPro" id="IPR013083">
    <property type="entry name" value="Znf_RING/FYVE/PHD"/>
</dbReference>
<reference evidence="8 9" key="1">
    <citation type="journal article" date="2019" name="Mol. Ecol. Resour.">
        <title>Chromosome-level genome assembly of Triplophysa tibetana, a fish adapted to the harsh high-altitude environment of the Tibetan Plateau.</title>
        <authorList>
            <person name="Yang X."/>
            <person name="Liu H."/>
            <person name="Ma Z."/>
            <person name="Zou Y."/>
            <person name="Zou M."/>
            <person name="Mao Y."/>
            <person name="Li X."/>
            <person name="Wang H."/>
            <person name="Chen T."/>
            <person name="Wang W."/>
            <person name="Yang R."/>
        </authorList>
    </citation>
    <scope>NUCLEOTIDE SEQUENCE [LARGE SCALE GENOMIC DNA]</scope>
    <source>
        <strain evidence="8">TTIB1903HZAU</strain>
        <tissue evidence="8">Muscle</tissue>
    </source>
</reference>
<sequence>MDSQPEEDLTCPVCYEIFKDPVFLSCGHNLCKECLQQFWRGMNTQDCPVCRRRSSRDNPPCNLALKNLCEAFLQRKIQKTAGSEESCSLHNEKIKLYCLEDKELLCLVCRDSQKHVNHTFRPINELVSSYKNKLTTALKSLKEKLKHDEGMKVEYDNTIDHIKNQSQRTEKHIKEEFIKLHKFLRDEEEAALTALRQEEDERSQTMKEKLETINKEISALSDTIKDTEEKIESQRYLAFTKFQGLNGQSADLTSLLRDGFWSIDKCGRLPRQPIIQSLGKDAATCPTHPRDSGPQHCKFLSYPF</sequence>
<dbReference type="Gene3D" id="3.30.40.10">
    <property type="entry name" value="Zinc/RING finger domain, C3HC4 (zinc finger)"/>
    <property type="match status" value="1"/>
</dbReference>
<dbReference type="Pfam" id="PF00643">
    <property type="entry name" value="zf-B_box"/>
    <property type="match status" value="1"/>
</dbReference>
<dbReference type="GO" id="GO:0008270">
    <property type="term" value="F:zinc ion binding"/>
    <property type="evidence" value="ECO:0007669"/>
    <property type="project" value="UniProtKB-KW"/>
</dbReference>
<comment type="caution">
    <text evidence="8">The sequence shown here is derived from an EMBL/GenBank/DDBJ whole genome shotgun (WGS) entry which is preliminary data.</text>
</comment>
<dbReference type="SMART" id="SM00184">
    <property type="entry name" value="RING"/>
    <property type="match status" value="1"/>
</dbReference>
<feature type="domain" description="RING-type" evidence="6">
    <location>
        <begin position="11"/>
        <end position="51"/>
    </location>
</feature>
<keyword evidence="3" id="KW-0862">Zinc</keyword>
<dbReference type="PROSITE" id="PS00518">
    <property type="entry name" value="ZF_RING_1"/>
    <property type="match status" value="1"/>
</dbReference>
<dbReference type="AlphaFoldDB" id="A0A5A9N304"/>
<dbReference type="SUPFAM" id="SSF57850">
    <property type="entry name" value="RING/U-box"/>
    <property type="match status" value="1"/>
</dbReference>
<organism evidence="8 9">
    <name type="scientific">Triplophysa tibetana</name>
    <dbReference type="NCBI Taxonomy" id="1572043"/>
    <lineage>
        <taxon>Eukaryota</taxon>
        <taxon>Metazoa</taxon>
        <taxon>Chordata</taxon>
        <taxon>Craniata</taxon>
        <taxon>Vertebrata</taxon>
        <taxon>Euteleostomi</taxon>
        <taxon>Actinopterygii</taxon>
        <taxon>Neopterygii</taxon>
        <taxon>Teleostei</taxon>
        <taxon>Ostariophysi</taxon>
        <taxon>Cypriniformes</taxon>
        <taxon>Nemacheilidae</taxon>
        <taxon>Triplophysa</taxon>
    </lineage>
</organism>
<keyword evidence="1" id="KW-0479">Metal-binding</keyword>
<gene>
    <name evidence="8" type="ORF">E1301_Tti006887</name>
</gene>
<dbReference type="Proteomes" id="UP000324632">
    <property type="component" value="Chromosome 24"/>
</dbReference>
<evidence type="ECO:0000256" key="3">
    <source>
        <dbReference type="ARBA" id="ARBA00022833"/>
    </source>
</evidence>
<feature type="domain" description="B box-type" evidence="7">
    <location>
        <begin position="82"/>
        <end position="123"/>
    </location>
</feature>